<dbReference type="EMBL" id="FN668641">
    <property type="protein sequence ID" value="CBK21232.2"/>
    <property type="molecule type" value="Genomic_DNA"/>
</dbReference>
<keyword evidence="1" id="KW-0812">Transmembrane</keyword>
<dbReference type="Proteomes" id="UP000008312">
    <property type="component" value="Unassembled WGS sequence"/>
</dbReference>
<evidence type="ECO:0000313" key="2">
    <source>
        <dbReference type="EMBL" id="CBK21232.2"/>
    </source>
</evidence>
<proteinExistence type="predicted"/>
<accession>D8LZJ3</accession>
<protein>
    <submittedName>
        <fullName evidence="2">Uncharacterized protein</fullName>
    </submittedName>
</protein>
<sequence>MKRPRNGKEVAEKEQHKKARVVQTTYIGRLKDWKRDGITQINISGDCEDVCVISTFKEGKREGLTYSFYKQTGKLINTVLYENDRIVQQMDLLAHPNDFAILDSPDGSRWEGQSTLCRSCGQGEEYDKDNNLIYRGMEVNSFREGVGTSYFPYFVPPQIEYEGEWSSGLRQGEGTAYDRFGKLIHKGKWFQDKPAELSKTISDDSVPIEFSTYLEELIFGDFSCNSLSVIDLSKCENLKRFVVGKGSCHAIKRLEIRSMRALEEIIVNDDSFSVVTNSWESHHRHKELAQQQKKHLIIAKNPKLRLLSLGKNSFSDFIKFEIQGIYIYIYIYISFFYFIAHTQTVLCYRI</sequence>
<dbReference type="RefSeq" id="XP_012895280.1">
    <property type="nucleotide sequence ID" value="XM_013039826.1"/>
</dbReference>
<dbReference type="SUPFAM" id="SSF82185">
    <property type="entry name" value="Histone H3 K4-specific methyltransferase SET7/9 N-terminal domain"/>
    <property type="match status" value="1"/>
</dbReference>
<dbReference type="SUPFAM" id="SSF52047">
    <property type="entry name" value="RNI-like"/>
    <property type="match status" value="1"/>
</dbReference>
<feature type="transmembrane region" description="Helical" evidence="1">
    <location>
        <begin position="325"/>
        <end position="348"/>
    </location>
</feature>
<dbReference type="Gene3D" id="2.20.110.10">
    <property type="entry name" value="Histone H3 K4-specific methyltransferase SET7/9 N-terminal domain"/>
    <property type="match status" value="1"/>
</dbReference>
<dbReference type="AlphaFoldDB" id="D8LZJ3"/>
<dbReference type="PANTHER" id="PTHR23084:SF263">
    <property type="entry name" value="MORN REPEAT-CONTAINING PROTEIN 1"/>
    <property type="match status" value="1"/>
</dbReference>
<dbReference type="PANTHER" id="PTHR23084">
    <property type="entry name" value="PHOSPHATIDYLINOSITOL-4-PHOSPHATE 5-KINASE RELATED"/>
    <property type="match status" value="1"/>
</dbReference>
<evidence type="ECO:0000256" key="1">
    <source>
        <dbReference type="SAM" id="Phobius"/>
    </source>
</evidence>
<reference evidence="2" key="1">
    <citation type="submission" date="2010-02" db="EMBL/GenBank/DDBJ databases">
        <title>Sequencing and annotation of the Blastocystis hominis genome.</title>
        <authorList>
            <person name="Wincker P."/>
        </authorList>
    </citation>
    <scope>NUCLEOTIDE SEQUENCE</scope>
    <source>
        <strain evidence="2">Singapore isolate B</strain>
    </source>
</reference>
<dbReference type="InParanoid" id="D8LZJ3"/>
<gene>
    <name evidence="2" type="ORF">GSBLH_T00006270001</name>
</gene>
<keyword evidence="3" id="KW-1185">Reference proteome</keyword>
<name>D8LZJ3_BLAHO</name>
<dbReference type="OrthoDB" id="437960at2759"/>
<evidence type="ECO:0000313" key="3">
    <source>
        <dbReference type="Proteomes" id="UP000008312"/>
    </source>
</evidence>
<keyword evidence="1" id="KW-1133">Transmembrane helix</keyword>
<organism evidence="2">
    <name type="scientific">Blastocystis hominis</name>
    <dbReference type="NCBI Taxonomy" id="12968"/>
    <lineage>
        <taxon>Eukaryota</taxon>
        <taxon>Sar</taxon>
        <taxon>Stramenopiles</taxon>
        <taxon>Bigyra</taxon>
        <taxon>Opalozoa</taxon>
        <taxon>Opalinata</taxon>
        <taxon>Blastocystidae</taxon>
        <taxon>Blastocystis</taxon>
    </lineage>
</organism>
<keyword evidence="1" id="KW-0472">Membrane</keyword>
<dbReference type="GeneID" id="24922395"/>